<dbReference type="SUPFAM" id="SSF103506">
    <property type="entry name" value="Mitochondrial carrier"/>
    <property type="match status" value="1"/>
</dbReference>
<dbReference type="SMR" id="A0A0B2R8E7"/>
<dbReference type="InterPro" id="IPR023395">
    <property type="entry name" value="MCP_dom_sf"/>
</dbReference>
<dbReference type="InterPro" id="IPR018108">
    <property type="entry name" value="MCP_transmembrane"/>
</dbReference>
<evidence type="ECO:0000256" key="3">
    <source>
        <dbReference type="ARBA" id="ARBA00023136"/>
    </source>
</evidence>
<evidence type="ECO:0000313" key="6">
    <source>
        <dbReference type="EMBL" id="KHN30746.1"/>
    </source>
</evidence>
<name>A0A0B2R8E7_GLYSO</name>
<accession>A0A0B2R8E7</accession>
<dbReference type="Pfam" id="PF00153">
    <property type="entry name" value="Mito_carr"/>
    <property type="match status" value="1"/>
</dbReference>
<keyword evidence="3 4" id="KW-0472">Membrane</keyword>
<keyword evidence="5" id="KW-0813">Transport</keyword>
<dbReference type="AlphaFoldDB" id="A0A0B2R8E7"/>
<dbReference type="GO" id="GO:0016020">
    <property type="term" value="C:membrane"/>
    <property type="evidence" value="ECO:0007669"/>
    <property type="project" value="UniProtKB-SubCell"/>
</dbReference>
<dbReference type="Gene3D" id="1.50.40.10">
    <property type="entry name" value="Mitochondrial carrier domain"/>
    <property type="match status" value="1"/>
</dbReference>
<dbReference type="Proteomes" id="UP000053555">
    <property type="component" value="Unassembled WGS sequence"/>
</dbReference>
<evidence type="ECO:0000256" key="4">
    <source>
        <dbReference type="PROSITE-ProRule" id="PRU00282"/>
    </source>
</evidence>
<comment type="similarity">
    <text evidence="5">Belongs to the mitochondrial carrier (TC 2.A.29) family.</text>
</comment>
<keyword evidence="2 4" id="KW-0812">Transmembrane</keyword>
<comment type="subcellular location">
    <subcellularLocation>
        <location evidence="1">Membrane</location>
        <topology evidence="1">Multi-pass membrane protein</topology>
    </subcellularLocation>
</comment>
<gene>
    <name evidence="6" type="ORF">glysoja_032583</name>
</gene>
<sequence>MTQVRGVGVSKVVAVMYDGVSATVKEILKEEGWVGLTRGMGPQVLHSACFSALGYFSFETTRLSILREYLRRKELGEREIEVPVSDG</sequence>
<dbReference type="EMBL" id="KN651475">
    <property type="protein sequence ID" value="KHN30746.1"/>
    <property type="molecule type" value="Genomic_DNA"/>
</dbReference>
<organism evidence="6">
    <name type="scientific">Glycine soja</name>
    <name type="common">Wild soybean</name>
    <dbReference type="NCBI Taxonomy" id="3848"/>
    <lineage>
        <taxon>Eukaryota</taxon>
        <taxon>Viridiplantae</taxon>
        <taxon>Streptophyta</taxon>
        <taxon>Embryophyta</taxon>
        <taxon>Tracheophyta</taxon>
        <taxon>Spermatophyta</taxon>
        <taxon>Magnoliopsida</taxon>
        <taxon>eudicotyledons</taxon>
        <taxon>Gunneridae</taxon>
        <taxon>Pentapetalae</taxon>
        <taxon>rosids</taxon>
        <taxon>fabids</taxon>
        <taxon>Fabales</taxon>
        <taxon>Fabaceae</taxon>
        <taxon>Papilionoideae</taxon>
        <taxon>50 kb inversion clade</taxon>
        <taxon>NPAAA clade</taxon>
        <taxon>indigoferoid/millettioid clade</taxon>
        <taxon>Phaseoleae</taxon>
        <taxon>Glycine</taxon>
        <taxon>Glycine subgen. Soja</taxon>
    </lineage>
</organism>
<feature type="repeat" description="Solcar" evidence="4">
    <location>
        <begin position="1"/>
        <end position="64"/>
    </location>
</feature>
<protein>
    <submittedName>
        <fullName evidence="6">Protein MITOFERRINLIKE 1, chloroplastic</fullName>
    </submittedName>
</protein>
<proteinExistence type="inferred from homology"/>
<evidence type="ECO:0000256" key="5">
    <source>
        <dbReference type="RuleBase" id="RU000488"/>
    </source>
</evidence>
<evidence type="ECO:0000256" key="1">
    <source>
        <dbReference type="ARBA" id="ARBA00004141"/>
    </source>
</evidence>
<evidence type="ECO:0000256" key="2">
    <source>
        <dbReference type="ARBA" id="ARBA00022692"/>
    </source>
</evidence>
<dbReference type="PROSITE" id="PS50920">
    <property type="entry name" value="SOLCAR"/>
    <property type="match status" value="1"/>
</dbReference>
<reference evidence="6" key="1">
    <citation type="submission" date="2014-07" db="EMBL/GenBank/DDBJ databases">
        <title>Identification of a novel salt tolerance gene in wild soybean by whole-genome sequencing.</title>
        <authorList>
            <person name="Lam H.-M."/>
            <person name="Qi X."/>
            <person name="Li M.-W."/>
            <person name="Liu X."/>
            <person name="Xie M."/>
            <person name="Ni M."/>
            <person name="Xu X."/>
        </authorList>
    </citation>
    <scope>NUCLEOTIDE SEQUENCE [LARGE SCALE GENOMIC DNA]</scope>
    <source>
        <tissue evidence="6">Root</tissue>
    </source>
</reference>